<dbReference type="EMBL" id="ML994615">
    <property type="protein sequence ID" value="KAF2192238.1"/>
    <property type="molecule type" value="Genomic_DNA"/>
</dbReference>
<feature type="compositionally biased region" description="Polar residues" evidence="1">
    <location>
        <begin position="624"/>
        <end position="640"/>
    </location>
</feature>
<proteinExistence type="predicted"/>
<feature type="region of interest" description="Disordered" evidence="1">
    <location>
        <begin position="1"/>
        <end position="23"/>
    </location>
</feature>
<gene>
    <name evidence="2" type="ORF">K469DRAFT_307671</name>
</gene>
<name>A0A6A6ENF0_9PEZI</name>
<protein>
    <submittedName>
        <fullName evidence="2">Uncharacterized protein</fullName>
    </submittedName>
</protein>
<dbReference type="AlphaFoldDB" id="A0A6A6ENF0"/>
<dbReference type="OrthoDB" id="3779124at2759"/>
<accession>A0A6A6ENF0</accession>
<reference evidence="2" key="1">
    <citation type="journal article" date="2020" name="Stud. Mycol.">
        <title>101 Dothideomycetes genomes: a test case for predicting lifestyles and emergence of pathogens.</title>
        <authorList>
            <person name="Haridas S."/>
            <person name="Albert R."/>
            <person name="Binder M."/>
            <person name="Bloem J."/>
            <person name="Labutti K."/>
            <person name="Salamov A."/>
            <person name="Andreopoulos B."/>
            <person name="Baker S."/>
            <person name="Barry K."/>
            <person name="Bills G."/>
            <person name="Bluhm B."/>
            <person name="Cannon C."/>
            <person name="Castanera R."/>
            <person name="Culley D."/>
            <person name="Daum C."/>
            <person name="Ezra D."/>
            <person name="Gonzalez J."/>
            <person name="Henrissat B."/>
            <person name="Kuo A."/>
            <person name="Liang C."/>
            <person name="Lipzen A."/>
            <person name="Lutzoni F."/>
            <person name="Magnuson J."/>
            <person name="Mondo S."/>
            <person name="Nolan M."/>
            <person name="Ohm R."/>
            <person name="Pangilinan J."/>
            <person name="Park H.-J."/>
            <person name="Ramirez L."/>
            <person name="Alfaro M."/>
            <person name="Sun H."/>
            <person name="Tritt A."/>
            <person name="Yoshinaga Y."/>
            <person name="Zwiers L.-H."/>
            <person name="Turgeon B."/>
            <person name="Goodwin S."/>
            <person name="Spatafora J."/>
            <person name="Crous P."/>
            <person name="Grigoriev I."/>
        </authorList>
    </citation>
    <scope>NUCLEOTIDE SEQUENCE</scope>
    <source>
        <strain evidence="2">CBS 207.26</strain>
    </source>
</reference>
<feature type="region of interest" description="Disordered" evidence="1">
    <location>
        <begin position="389"/>
        <end position="456"/>
    </location>
</feature>
<feature type="region of interest" description="Disordered" evidence="1">
    <location>
        <begin position="692"/>
        <end position="721"/>
    </location>
</feature>
<feature type="region of interest" description="Disordered" evidence="1">
    <location>
        <begin position="587"/>
        <end position="640"/>
    </location>
</feature>
<feature type="compositionally biased region" description="Low complexity" evidence="1">
    <location>
        <begin position="587"/>
        <end position="608"/>
    </location>
</feature>
<sequence length="721" mass="80565">MSSRYAQAGPSWPPPEPAEPDLYMNEDDLVSQNANDARLLQAIDYLTSERIDSAEEYGRKVGLINEYIIKQYPEEGYPYDRKLYQQLHNMVRRYQRQVEEREHVIEISSETSEGEDIGELYRVQNDHVLIPSATLARDHLKTAFETYLANHHTEPLLNIVRSITASYPGETTDERLKLIPNYNKLDQKTKTVIRVARDTSKNVLDTINPTRAPVTGGPSAPPSKSAIVLKKQWLYGGPNNEVEEWHKDFPPSFPFGETLHMQRWESEMINHDLEQSAVKRAEAEKKRKAVSKKGKTVEDNPEDLIVKTNVSYPEPRRKPWYESGSRFTLPEVDDEYRTLFEKEAVPRFDLQKNVDDFDRYDEYDLTEKGYTPRVFLNTYIPPMPWMAKGKRPVSQAAPAASTRPRSLHATSDTFSETYAAGGSKQYLHRDNRPSGGRGRRAGSAAGPSGSGTVSDMRLRTGFSTTTRASGQGASTSSQKTGTIDPALKARLGRTIRPAVSKPSTSMKTGIINPDFKPPRYTVSKPTKSKTGTIDPDYKPPRYTVFKPTKSKTGTIDPDYKARIKQSRSAVPRRTTRRAVAVVPDISRGSVAKSAASPSKSTTTFSAKTIAPVKKRPGRPKATPTPVTASEPSKLSLSIPKSCTKRNLDEADDSYEEAMKNKKTKKTPKKKVAFAVKDEYEDDETVVAPVPATAPRKKAKARAPISASTMMRGTTRSGLKFK</sequence>
<feature type="region of interest" description="Disordered" evidence="1">
    <location>
        <begin position="499"/>
        <end position="556"/>
    </location>
</feature>
<feature type="compositionally biased region" description="Polar residues" evidence="1">
    <location>
        <begin position="705"/>
        <end position="721"/>
    </location>
</feature>
<keyword evidence="3" id="KW-1185">Reference proteome</keyword>
<organism evidence="2 3">
    <name type="scientific">Zopfia rhizophila CBS 207.26</name>
    <dbReference type="NCBI Taxonomy" id="1314779"/>
    <lineage>
        <taxon>Eukaryota</taxon>
        <taxon>Fungi</taxon>
        <taxon>Dikarya</taxon>
        <taxon>Ascomycota</taxon>
        <taxon>Pezizomycotina</taxon>
        <taxon>Dothideomycetes</taxon>
        <taxon>Dothideomycetes incertae sedis</taxon>
        <taxon>Zopfiaceae</taxon>
        <taxon>Zopfia</taxon>
    </lineage>
</organism>
<dbReference type="Proteomes" id="UP000800200">
    <property type="component" value="Unassembled WGS sequence"/>
</dbReference>
<evidence type="ECO:0000313" key="3">
    <source>
        <dbReference type="Proteomes" id="UP000800200"/>
    </source>
</evidence>
<feature type="compositionally biased region" description="Low complexity" evidence="1">
    <location>
        <begin position="441"/>
        <end position="451"/>
    </location>
</feature>
<evidence type="ECO:0000256" key="1">
    <source>
        <dbReference type="SAM" id="MobiDB-lite"/>
    </source>
</evidence>
<evidence type="ECO:0000313" key="2">
    <source>
        <dbReference type="EMBL" id="KAF2192238.1"/>
    </source>
</evidence>